<evidence type="ECO:0000256" key="8">
    <source>
        <dbReference type="ARBA" id="ARBA00041117"/>
    </source>
</evidence>
<dbReference type="PANTHER" id="PTHR31465:SF9">
    <property type="entry name" value="SPHINGOID LONG-CHAIN BASE TRANSPORTER RSB1"/>
    <property type="match status" value="1"/>
</dbReference>
<dbReference type="Pfam" id="PF04479">
    <property type="entry name" value="RTA1"/>
    <property type="match status" value="1"/>
</dbReference>
<keyword evidence="3 10" id="KW-0812">Transmembrane</keyword>
<keyword evidence="5" id="KW-0445">Lipid transport</keyword>
<evidence type="ECO:0000256" key="1">
    <source>
        <dbReference type="ARBA" id="ARBA00004651"/>
    </source>
</evidence>
<evidence type="ECO:0000256" key="10">
    <source>
        <dbReference type="SAM" id="Phobius"/>
    </source>
</evidence>
<sequence>MQNLQSYIDGLPVQLQTKVSALTSFPSLTETIPTTVASYATITSILQQARANQISAYHALQVVTNSVSTISLVNDIIQAQATVQYYSYLEEAATATNSAVKASLMTEAVRASEVMFDMFNDEAFYKGNYPSLGGNIALLVVYSFFFALQVISGVFYHQWWFLTCWSCGMALEVLGYVGRIWSHENIQNFDAFVMQLVCLTLAPCFMMAGIYYVIAQLTLIFGQKFSVLRPMQYSLIFIICDIISIILQAVGGGVAAGALSVYQSTQQGSNIMVGGLAYQVFTIALFQFFWYLFFFRVYRSYKKHGDAEFNPDFAHIRQRKFLIPFICAVSFAVVLIFVRSIYRLIELAEGWSSTLAVDEIYFMILEALMVSLASCVLSFMSPGLAYGRHSHIYLDKSLKATFSKHYTAGEQDSSNEKDVSLNSDGLDLETEDNNDDAAFYETHNGSNMNSGGGYQFDDQRTHVDDPYEHGANNA</sequence>
<feature type="transmembrane region" description="Helical" evidence="10">
    <location>
        <begin position="271"/>
        <end position="294"/>
    </location>
</feature>
<evidence type="ECO:0000256" key="9">
    <source>
        <dbReference type="SAM" id="MobiDB-lite"/>
    </source>
</evidence>
<organism evidence="11 12">
    <name type="scientific">Pichia membranifaciens NRRL Y-2026</name>
    <dbReference type="NCBI Taxonomy" id="763406"/>
    <lineage>
        <taxon>Eukaryota</taxon>
        <taxon>Fungi</taxon>
        <taxon>Dikarya</taxon>
        <taxon>Ascomycota</taxon>
        <taxon>Saccharomycotina</taxon>
        <taxon>Pichiomycetes</taxon>
        <taxon>Pichiales</taxon>
        <taxon>Pichiaceae</taxon>
        <taxon>Pichia</taxon>
    </lineage>
</organism>
<evidence type="ECO:0000256" key="3">
    <source>
        <dbReference type="ARBA" id="ARBA00022692"/>
    </source>
</evidence>
<dbReference type="STRING" id="763406.A0A1E3NR21"/>
<feature type="transmembrane region" description="Helical" evidence="10">
    <location>
        <begin position="362"/>
        <end position="386"/>
    </location>
</feature>
<evidence type="ECO:0000256" key="7">
    <source>
        <dbReference type="ARBA" id="ARBA00037472"/>
    </source>
</evidence>
<evidence type="ECO:0000256" key="6">
    <source>
        <dbReference type="ARBA" id="ARBA00023136"/>
    </source>
</evidence>
<dbReference type="EMBL" id="KV454002">
    <property type="protein sequence ID" value="ODQ48128.1"/>
    <property type="molecule type" value="Genomic_DNA"/>
</dbReference>
<dbReference type="GO" id="GO:0005886">
    <property type="term" value="C:plasma membrane"/>
    <property type="evidence" value="ECO:0007669"/>
    <property type="project" value="UniProtKB-SubCell"/>
</dbReference>
<dbReference type="Proteomes" id="UP000094455">
    <property type="component" value="Unassembled WGS sequence"/>
</dbReference>
<feature type="compositionally biased region" description="Basic and acidic residues" evidence="9">
    <location>
        <begin position="457"/>
        <end position="468"/>
    </location>
</feature>
<dbReference type="InterPro" id="IPR007568">
    <property type="entry name" value="RTA1"/>
</dbReference>
<dbReference type="OrthoDB" id="3358017at2759"/>
<evidence type="ECO:0000313" key="11">
    <source>
        <dbReference type="EMBL" id="ODQ48128.1"/>
    </source>
</evidence>
<keyword evidence="4 10" id="KW-1133">Transmembrane helix</keyword>
<dbReference type="GO" id="GO:0000324">
    <property type="term" value="C:fungal-type vacuole"/>
    <property type="evidence" value="ECO:0007669"/>
    <property type="project" value="TreeGrafter"/>
</dbReference>
<dbReference type="GeneID" id="30180791"/>
<keyword evidence="6 10" id="KW-0472">Membrane</keyword>
<comment type="subcellular location">
    <subcellularLocation>
        <location evidence="1">Cell membrane</location>
        <topology evidence="1">Multi-pass membrane protein</topology>
    </subcellularLocation>
</comment>
<evidence type="ECO:0000256" key="2">
    <source>
        <dbReference type="ARBA" id="ARBA00009969"/>
    </source>
</evidence>
<evidence type="ECO:0000313" key="12">
    <source>
        <dbReference type="Proteomes" id="UP000094455"/>
    </source>
</evidence>
<dbReference type="AlphaFoldDB" id="A0A1E3NR21"/>
<name>A0A1E3NR21_9ASCO</name>
<feature type="compositionally biased region" description="Acidic residues" evidence="9">
    <location>
        <begin position="426"/>
        <end position="435"/>
    </location>
</feature>
<protein>
    <recommendedName>
        <fullName evidence="8">Sphingoid long-chain base transporter RSB1</fullName>
    </recommendedName>
</protein>
<feature type="transmembrane region" description="Helical" evidence="10">
    <location>
        <begin position="136"/>
        <end position="156"/>
    </location>
</feature>
<dbReference type="GO" id="GO:0006869">
    <property type="term" value="P:lipid transport"/>
    <property type="evidence" value="ECO:0007669"/>
    <property type="project" value="UniProtKB-KW"/>
</dbReference>
<dbReference type="RefSeq" id="XP_019019241.1">
    <property type="nucleotide sequence ID" value="XM_019164104.1"/>
</dbReference>
<evidence type="ECO:0000256" key="5">
    <source>
        <dbReference type="ARBA" id="ARBA00023055"/>
    </source>
</evidence>
<comment type="function">
    <text evidence="7">Catalyzes the ATP-dependent translocation of sphingoid long-chain bases (LCBs) from the cytoplasmic site toward the extracytoplasmic side of the membrane (flip-flop). Involved in the establishment of the functional lipid asymmetry of the plasma membrane. Regulates intracellular levels of LCBs, sphingolipid precursors that are growth inhibitory at increased levels.</text>
</comment>
<keyword evidence="12" id="KW-1185">Reference proteome</keyword>
<proteinExistence type="inferred from homology"/>
<gene>
    <name evidence="11" type="ORF">PICMEDRAFT_72110</name>
</gene>
<feature type="region of interest" description="Disordered" evidence="9">
    <location>
        <begin position="409"/>
        <end position="474"/>
    </location>
</feature>
<reference evidence="11 12" key="1">
    <citation type="journal article" date="2016" name="Proc. Natl. Acad. Sci. U.S.A.">
        <title>Comparative genomics of biotechnologically important yeasts.</title>
        <authorList>
            <person name="Riley R."/>
            <person name="Haridas S."/>
            <person name="Wolfe K.H."/>
            <person name="Lopes M.R."/>
            <person name="Hittinger C.T."/>
            <person name="Goeker M."/>
            <person name="Salamov A.A."/>
            <person name="Wisecaver J.H."/>
            <person name="Long T.M."/>
            <person name="Calvey C.H."/>
            <person name="Aerts A.L."/>
            <person name="Barry K.W."/>
            <person name="Choi C."/>
            <person name="Clum A."/>
            <person name="Coughlan A.Y."/>
            <person name="Deshpande S."/>
            <person name="Douglass A.P."/>
            <person name="Hanson S.J."/>
            <person name="Klenk H.-P."/>
            <person name="LaButti K.M."/>
            <person name="Lapidus A."/>
            <person name="Lindquist E.A."/>
            <person name="Lipzen A.M."/>
            <person name="Meier-Kolthoff J.P."/>
            <person name="Ohm R.A."/>
            <person name="Otillar R.P."/>
            <person name="Pangilinan J.L."/>
            <person name="Peng Y."/>
            <person name="Rokas A."/>
            <person name="Rosa C.A."/>
            <person name="Scheuner C."/>
            <person name="Sibirny A.A."/>
            <person name="Slot J.C."/>
            <person name="Stielow J.B."/>
            <person name="Sun H."/>
            <person name="Kurtzman C.P."/>
            <person name="Blackwell M."/>
            <person name="Grigoriev I.V."/>
            <person name="Jeffries T.W."/>
        </authorList>
    </citation>
    <scope>NUCLEOTIDE SEQUENCE [LARGE SCALE GENOMIC DNA]</scope>
    <source>
        <strain evidence="11 12">NRRL Y-2026</strain>
    </source>
</reference>
<evidence type="ECO:0000256" key="4">
    <source>
        <dbReference type="ARBA" id="ARBA00022989"/>
    </source>
</evidence>
<accession>A0A1E3NR21</accession>
<feature type="transmembrane region" description="Helical" evidence="10">
    <location>
        <begin position="321"/>
        <end position="342"/>
    </location>
</feature>
<dbReference type="PANTHER" id="PTHR31465">
    <property type="entry name" value="PROTEIN RTA1-RELATED"/>
    <property type="match status" value="1"/>
</dbReference>
<comment type="similarity">
    <text evidence="2">Belongs to the lipid-translocating exporter (LTE) (TC 9.A.26.1) family.</text>
</comment>
<keyword evidence="5" id="KW-0813">Transport</keyword>
<feature type="transmembrane region" description="Helical" evidence="10">
    <location>
        <begin position="192"/>
        <end position="214"/>
    </location>
</feature>
<feature type="transmembrane region" description="Helical" evidence="10">
    <location>
        <begin position="235"/>
        <end position="259"/>
    </location>
</feature>